<keyword evidence="2" id="KW-1185">Reference proteome</keyword>
<dbReference type="RefSeq" id="WP_089293615.1">
    <property type="nucleotide sequence ID" value="NZ_BOMU01000037.1"/>
</dbReference>
<reference evidence="1 2" key="1">
    <citation type="submission" date="2017-06" db="EMBL/GenBank/DDBJ databases">
        <authorList>
            <person name="Kim H.J."/>
            <person name="Triplett B.A."/>
        </authorList>
    </citation>
    <scope>NUCLEOTIDE SEQUENCE [LARGE SCALE GENOMIC DNA]</scope>
    <source>
        <strain evidence="1 2">DSM 43151</strain>
    </source>
</reference>
<sequence length="160" mass="17574">MQNLARMAGFFAAHGMWSISDEGGPITPLFGYETADGRRGAIRFADEDLRVAVERGKEALDTNADGADRAVLIFDGYAHLASGRMDALIIEGVEYGPSPRRFQMAVPYRPEPFTVFRPKFLKADRVGADEWPALGDAFYAGVDSHEQAGPIWNAHLDQSI</sequence>
<protein>
    <submittedName>
        <fullName evidence="1">Uncharacterized protein</fullName>
    </submittedName>
</protein>
<dbReference type="EMBL" id="FZNR01000004">
    <property type="protein sequence ID" value="SNR69119.1"/>
    <property type="molecule type" value="Genomic_DNA"/>
</dbReference>
<dbReference type="Proteomes" id="UP000198415">
    <property type="component" value="Unassembled WGS sequence"/>
</dbReference>
<evidence type="ECO:0000313" key="2">
    <source>
        <dbReference type="Proteomes" id="UP000198415"/>
    </source>
</evidence>
<evidence type="ECO:0000313" key="1">
    <source>
        <dbReference type="EMBL" id="SNR69119.1"/>
    </source>
</evidence>
<accession>A0A238YFI7</accession>
<name>A0A238YFI7_9ACTN</name>
<dbReference type="OrthoDB" id="9152201at2"/>
<proteinExistence type="predicted"/>
<dbReference type="AlphaFoldDB" id="A0A238YFI7"/>
<organism evidence="1 2">
    <name type="scientific">Actinoplanes regularis</name>
    <dbReference type="NCBI Taxonomy" id="52697"/>
    <lineage>
        <taxon>Bacteria</taxon>
        <taxon>Bacillati</taxon>
        <taxon>Actinomycetota</taxon>
        <taxon>Actinomycetes</taxon>
        <taxon>Micromonosporales</taxon>
        <taxon>Micromonosporaceae</taxon>
        <taxon>Actinoplanes</taxon>
    </lineage>
</organism>
<gene>
    <name evidence="1" type="ORF">SAMN06264365_104469</name>
</gene>